<dbReference type="Pfam" id="PF13410">
    <property type="entry name" value="GST_C_2"/>
    <property type="match status" value="1"/>
</dbReference>
<dbReference type="PANTHER" id="PTHR42673">
    <property type="entry name" value="MALEYLACETOACETATE ISOMERASE"/>
    <property type="match status" value="1"/>
</dbReference>
<dbReference type="GO" id="GO:0005737">
    <property type="term" value="C:cytoplasm"/>
    <property type="evidence" value="ECO:0007669"/>
    <property type="project" value="InterPro"/>
</dbReference>
<dbReference type="GO" id="GO:0006559">
    <property type="term" value="P:L-phenylalanine catabolic process"/>
    <property type="evidence" value="ECO:0007669"/>
    <property type="project" value="TreeGrafter"/>
</dbReference>
<feature type="domain" description="GST N-terminal" evidence="2">
    <location>
        <begin position="1"/>
        <end position="83"/>
    </location>
</feature>
<dbReference type="InterPro" id="IPR040079">
    <property type="entry name" value="Glutathione_S-Trfase"/>
</dbReference>
<dbReference type="GO" id="GO:0006749">
    <property type="term" value="P:glutathione metabolic process"/>
    <property type="evidence" value="ECO:0007669"/>
    <property type="project" value="TreeGrafter"/>
</dbReference>
<dbReference type="NCBIfam" id="TIGR01262">
    <property type="entry name" value="maiA"/>
    <property type="match status" value="1"/>
</dbReference>
<dbReference type="PROSITE" id="PS50404">
    <property type="entry name" value="GST_NTER"/>
    <property type="match status" value="1"/>
</dbReference>
<sequence length="216" mass="24526">MLKLYGYWRSSAAFRVRIACHYKGLPFEYIAVNLTKEGGEQHLPGYTILNPNRLVPTLVDGDMILNQSLAIIEYLDEAYPDKPLLPACPLDRAKVRALALNLVCDCQPLNNLRVMKYLGNELKQGKAQKEAWFRHWHRLALAGLEAQLEGTARRFCFGDQPTLADVCLVPQCYQAERVGLSLEEFPRIQRIVSRCRELEAFNLAAPERQPDAIVSN</sequence>
<dbReference type="InterPro" id="IPR005955">
    <property type="entry name" value="GST_Zeta"/>
</dbReference>
<dbReference type="GO" id="GO:0004364">
    <property type="term" value="F:glutathione transferase activity"/>
    <property type="evidence" value="ECO:0007669"/>
    <property type="project" value="TreeGrafter"/>
</dbReference>
<dbReference type="Proteomes" id="UP000184268">
    <property type="component" value="Unassembled WGS sequence"/>
</dbReference>
<dbReference type="STRING" id="299255.SAMN02745129_3940"/>
<dbReference type="SFLD" id="SFLDG00358">
    <property type="entry name" value="Main_(cytGST)"/>
    <property type="match status" value="1"/>
</dbReference>
<dbReference type="SUPFAM" id="SSF47616">
    <property type="entry name" value="GST C-terminal domain-like"/>
    <property type="match status" value="1"/>
</dbReference>
<reference evidence="4 5" key="1">
    <citation type="submission" date="2016-11" db="EMBL/GenBank/DDBJ databases">
        <authorList>
            <person name="Jaros S."/>
            <person name="Januszkiewicz K."/>
            <person name="Wedrychowicz H."/>
        </authorList>
    </citation>
    <scope>NUCLEOTIDE SEQUENCE [LARGE SCALE GENOMIC DNA]</scope>
    <source>
        <strain evidence="4 5">DSM 16917</strain>
    </source>
</reference>
<dbReference type="InterPro" id="IPR036249">
    <property type="entry name" value="Thioredoxin-like_sf"/>
</dbReference>
<comment type="similarity">
    <text evidence="1">Belongs to the GST superfamily. Zeta family.</text>
</comment>
<dbReference type="Pfam" id="PF13417">
    <property type="entry name" value="GST_N_3"/>
    <property type="match status" value="1"/>
</dbReference>
<evidence type="ECO:0000313" key="5">
    <source>
        <dbReference type="Proteomes" id="UP000184268"/>
    </source>
</evidence>
<dbReference type="Gene3D" id="1.20.1050.10">
    <property type="match status" value="1"/>
</dbReference>
<evidence type="ECO:0000259" key="2">
    <source>
        <dbReference type="PROSITE" id="PS50404"/>
    </source>
</evidence>
<dbReference type="EMBL" id="FQXG01000007">
    <property type="protein sequence ID" value="SHI08174.1"/>
    <property type="molecule type" value="Genomic_DNA"/>
</dbReference>
<keyword evidence="5" id="KW-1185">Reference proteome</keyword>
<dbReference type="GO" id="GO:0016034">
    <property type="term" value="F:maleylacetoacetate isomerase activity"/>
    <property type="evidence" value="ECO:0007669"/>
    <property type="project" value="TreeGrafter"/>
</dbReference>
<dbReference type="AlphaFoldDB" id="A0A1M5Y8N0"/>
<dbReference type="Gene3D" id="3.40.30.10">
    <property type="entry name" value="Glutaredoxin"/>
    <property type="match status" value="1"/>
</dbReference>
<name>A0A1M5Y8N0_9GAMM</name>
<accession>A0A1M5Y8N0</accession>
<dbReference type="InterPro" id="IPR036282">
    <property type="entry name" value="Glutathione-S-Trfase_C_sf"/>
</dbReference>
<dbReference type="CDD" id="cd03042">
    <property type="entry name" value="GST_N_Zeta"/>
    <property type="match status" value="1"/>
</dbReference>
<dbReference type="SUPFAM" id="SSF52833">
    <property type="entry name" value="Thioredoxin-like"/>
    <property type="match status" value="1"/>
</dbReference>
<evidence type="ECO:0000313" key="4">
    <source>
        <dbReference type="EMBL" id="SHI08174.1"/>
    </source>
</evidence>
<dbReference type="InterPro" id="IPR034333">
    <property type="entry name" value="GST_Zeta_N"/>
</dbReference>
<dbReference type="SFLD" id="SFLDS00019">
    <property type="entry name" value="Glutathione_Transferase_(cytos"/>
    <property type="match status" value="1"/>
</dbReference>
<evidence type="ECO:0000256" key="1">
    <source>
        <dbReference type="ARBA" id="ARBA00010007"/>
    </source>
</evidence>
<proteinExistence type="inferred from homology"/>
<dbReference type="InterPro" id="IPR010987">
    <property type="entry name" value="Glutathione-S-Trfase_C-like"/>
</dbReference>
<protein>
    <submittedName>
        <fullName evidence="4">Maleylacetoacetate isomerase</fullName>
    </submittedName>
</protein>
<dbReference type="InterPro" id="IPR004045">
    <property type="entry name" value="Glutathione_S-Trfase_N"/>
</dbReference>
<feature type="domain" description="GST C-terminal" evidence="3">
    <location>
        <begin position="88"/>
        <end position="214"/>
    </location>
</feature>
<organism evidence="4 5">
    <name type="scientific">Ferrimonas marina</name>
    <dbReference type="NCBI Taxonomy" id="299255"/>
    <lineage>
        <taxon>Bacteria</taxon>
        <taxon>Pseudomonadati</taxon>
        <taxon>Pseudomonadota</taxon>
        <taxon>Gammaproteobacteria</taxon>
        <taxon>Alteromonadales</taxon>
        <taxon>Ferrimonadaceae</taxon>
        <taxon>Ferrimonas</taxon>
    </lineage>
</organism>
<dbReference type="CDD" id="cd03191">
    <property type="entry name" value="GST_C_Zeta"/>
    <property type="match status" value="1"/>
</dbReference>
<keyword evidence="4" id="KW-0413">Isomerase</keyword>
<dbReference type="InterPro" id="IPR034330">
    <property type="entry name" value="GST_Zeta_C"/>
</dbReference>
<gene>
    <name evidence="4" type="ORF">SAMN02745129_3940</name>
</gene>
<dbReference type="PROSITE" id="PS50405">
    <property type="entry name" value="GST_CTER"/>
    <property type="match status" value="1"/>
</dbReference>
<evidence type="ECO:0000259" key="3">
    <source>
        <dbReference type="PROSITE" id="PS50405"/>
    </source>
</evidence>
<dbReference type="PANTHER" id="PTHR42673:SF21">
    <property type="entry name" value="GLUTATHIONE S-TRANSFERASE YFCF"/>
    <property type="match status" value="1"/>
</dbReference>